<dbReference type="Proteomes" id="UP000005240">
    <property type="component" value="Unassembled WGS sequence"/>
</dbReference>
<reference evidence="3" key="4">
    <citation type="submission" date="2025-05" db="UniProtKB">
        <authorList>
            <consortium name="EnsemblFungi"/>
        </authorList>
    </citation>
    <scope>IDENTIFICATION</scope>
    <source>
        <strain evidence="3">isolate 1-1 / race 1 (BBBD)</strain>
    </source>
</reference>
<reference evidence="3 4" key="3">
    <citation type="journal article" date="2017" name="G3 (Bethesda)">
        <title>Comparative analysis highlights variable genome content of wheat rusts and divergence of the mating loci.</title>
        <authorList>
            <person name="Cuomo C.A."/>
            <person name="Bakkeren G."/>
            <person name="Khalil H.B."/>
            <person name="Panwar V."/>
            <person name="Joly D."/>
            <person name="Linning R."/>
            <person name="Sakthikumar S."/>
            <person name="Song X."/>
            <person name="Adiconis X."/>
            <person name="Fan L."/>
            <person name="Goldberg J.M."/>
            <person name="Levin J.Z."/>
            <person name="Young S."/>
            <person name="Zeng Q."/>
            <person name="Anikster Y."/>
            <person name="Bruce M."/>
            <person name="Wang M."/>
            <person name="Yin C."/>
            <person name="McCallum B."/>
            <person name="Szabo L.J."/>
            <person name="Hulbert S."/>
            <person name="Chen X."/>
            <person name="Fellers J.P."/>
        </authorList>
    </citation>
    <scope>NUCLEOTIDE SEQUENCE</scope>
    <source>
        <strain evidence="4">Isolate 1-1 / race 1 (BBBD)</strain>
        <strain evidence="3">isolate 1-1 / race 1 (BBBD)</strain>
    </source>
</reference>
<evidence type="ECO:0000313" key="3">
    <source>
        <dbReference type="EnsemblFungi" id="PTTG_29598-t43_1-p1"/>
    </source>
</evidence>
<proteinExistence type="predicted"/>
<dbReference type="VEuPathDB" id="FungiDB:PTTG_29598"/>
<evidence type="ECO:0000313" key="4">
    <source>
        <dbReference type="Proteomes" id="UP000005240"/>
    </source>
</evidence>
<feature type="compositionally biased region" description="Polar residues" evidence="1">
    <location>
        <begin position="1"/>
        <end position="10"/>
    </location>
</feature>
<dbReference type="AlphaFoldDB" id="A0A180G340"/>
<evidence type="ECO:0000256" key="1">
    <source>
        <dbReference type="SAM" id="MobiDB-lite"/>
    </source>
</evidence>
<feature type="region of interest" description="Disordered" evidence="1">
    <location>
        <begin position="1"/>
        <end position="35"/>
    </location>
</feature>
<protein>
    <submittedName>
        <fullName evidence="2 3">Uncharacterized protein</fullName>
    </submittedName>
</protein>
<feature type="compositionally biased region" description="Polar residues" evidence="1">
    <location>
        <begin position="21"/>
        <end position="33"/>
    </location>
</feature>
<sequence>MAGSDTNPTGYQVLCHPMAGTNPTGHQVTQHSMAGTDPTGHQVLHCCVTQCQYRPDRPLSVVSLDGR</sequence>
<organism evidence="2">
    <name type="scientific">Puccinia triticina (isolate 1-1 / race 1 (BBBD))</name>
    <name type="common">Brown leaf rust fungus</name>
    <dbReference type="NCBI Taxonomy" id="630390"/>
    <lineage>
        <taxon>Eukaryota</taxon>
        <taxon>Fungi</taxon>
        <taxon>Dikarya</taxon>
        <taxon>Basidiomycota</taxon>
        <taxon>Pucciniomycotina</taxon>
        <taxon>Pucciniomycetes</taxon>
        <taxon>Pucciniales</taxon>
        <taxon>Pucciniaceae</taxon>
        <taxon>Puccinia</taxon>
    </lineage>
</organism>
<evidence type="ECO:0000313" key="2">
    <source>
        <dbReference type="EMBL" id="OAV87054.1"/>
    </source>
</evidence>
<dbReference type="EMBL" id="ADAS02000623">
    <property type="protein sequence ID" value="OAV87054.1"/>
    <property type="molecule type" value="Genomic_DNA"/>
</dbReference>
<keyword evidence="4" id="KW-1185">Reference proteome</keyword>
<name>A0A180G340_PUCT1</name>
<reference evidence="2" key="1">
    <citation type="submission" date="2009-11" db="EMBL/GenBank/DDBJ databases">
        <authorList>
            <consortium name="The Broad Institute Genome Sequencing Platform"/>
            <person name="Ward D."/>
            <person name="Feldgarden M."/>
            <person name="Earl A."/>
            <person name="Young S.K."/>
            <person name="Zeng Q."/>
            <person name="Koehrsen M."/>
            <person name="Alvarado L."/>
            <person name="Berlin A."/>
            <person name="Bochicchio J."/>
            <person name="Borenstein D."/>
            <person name="Chapman S.B."/>
            <person name="Chen Z."/>
            <person name="Engels R."/>
            <person name="Freedman E."/>
            <person name="Gellesch M."/>
            <person name="Goldberg J."/>
            <person name="Griggs A."/>
            <person name="Gujja S."/>
            <person name="Heilman E."/>
            <person name="Heiman D."/>
            <person name="Hepburn T."/>
            <person name="Howarth C."/>
            <person name="Jen D."/>
            <person name="Larson L."/>
            <person name="Lewis B."/>
            <person name="Mehta T."/>
            <person name="Park D."/>
            <person name="Pearson M."/>
            <person name="Roberts A."/>
            <person name="Saif S."/>
            <person name="Shea T."/>
            <person name="Shenoy N."/>
            <person name="Sisk P."/>
            <person name="Stolte C."/>
            <person name="Sykes S."/>
            <person name="Thomson T."/>
            <person name="Walk T."/>
            <person name="White J."/>
            <person name="Yandava C."/>
            <person name="Izard J."/>
            <person name="Baranova O.V."/>
            <person name="Blanton J.M."/>
            <person name="Tanner A.C."/>
            <person name="Dewhirst F.E."/>
            <person name="Haas B."/>
            <person name="Nusbaum C."/>
            <person name="Birren B."/>
        </authorList>
    </citation>
    <scope>NUCLEOTIDE SEQUENCE [LARGE SCALE GENOMIC DNA]</scope>
    <source>
        <strain evidence="2">1-1 BBBD Race 1</strain>
    </source>
</reference>
<gene>
    <name evidence="2" type="ORF">PTTG_29598</name>
</gene>
<accession>A0A180G340</accession>
<dbReference type="EnsemblFungi" id="PTTG_29598-t43_1">
    <property type="protein sequence ID" value="PTTG_29598-t43_1-p1"/>
    <property type="gene ID" value="PTTG_29598"/>
</dbReference>
<reference evidence="2" key="2">
    <citation type="submission" date="2016-05" db="EMBL/GenBank/DDBJ databases">
        <title>Comparative analysis highlights variable genome content of wheat rusts and divergence of the mating loci.</title>
        <authorList>
            <person name="Cuomo C.A."/>
            <person name="Bakkeren G."/>
            <person name="Szabo L."/>
            <person name="Khalil H."/>
            <person name="Joly D."/>
            <person name="Goldberg J."/>
            <person name="Young S."/>
            <person name="Zeng Q."/>
            <person name="Fellers J."/>
        </authorList>
    </citation>
    <scope>NUCLEOTIDE SEQUENCE [LARGE SCALE GENOMIC DNA]</scope>
    <source>
        <strain evidence="2">1-1 BBBD Race 1</strain>
    </source>
</reference>